<dbReference type="InterPro" id="IPR000640">
    <property type="entry name" value="EFG_V-like"/>
</dbReference>
<feature type="compositionally biased region" description="Low complexity" evidence="1">
    <location>
        <begin position="385"/>
        <end position="396"/>
    </location>
</feature>
<dbReference type="InterPro" id="IPR042116">
    <property type="entry name" value="TypA/BipA_C"/>
</dbReference>
<dbReference type="InterPro" id="IPR008949">
    <property type="entry name" value="Isoprenoid_synthase_dom_sf"/>
</dbReference>
<dbReference type="STRING" id="68775.A0A5C3LTU2"/>
<evidence type="ECO:0000259" key="3">
    <source>
        <dbReference type="Pfam" id="PF21018"/>
    </source>
</evidence>
<dbReference type="SUPFAM" id="SSF48576">
    <property type="entry name" value="Terpenoid synthases"/>
    <property type="match status" value="1"/>
</dbReference>
<feature type="domain" description="TypA/BipA C-terminal" evidence="3">
    <location>
        <begin position="574"/>
        <end position="650"/>
    </location>
</feature>
<evidence type="ECO:0000313" key="4">
    <source>
        <dbReference type="EMBL" id="TFK35388.1"/>
    </source>
</evidence>
<dbReference type="Proteomes" id="UP000308652">
    <property type="component" value="Unassembled WGS sequence"/>
</dbReference>
<evidence type="ECO:0000313" key="5">
    <source>
        <dbReference type="Proteomes" id="UP000308652"/>
    </source>
</evidence>
<dbReference type="EMBL" id="ML213622">
    <property type="protein sequence ID" value="TFK35388.1"/>
    <property type="molecule type" value="Genomic_DNA"/>
</dbReference>
<dbReference type="OrthoDB" id="364892at2759"/>
<dbReference type="InterPro" id="IPR048876">
    <property type="entry name" value="BipA_C"/>
</dbReference>
<proteinExistence type="predicted"/>
<gene>
    <name evidence="4" type="ORF">BDQ12DRAFT_726133</name>
</gene>
<dbReference type="InterPro" id="IPR035647">
    <property type="entry name" value="EFG_III/V"/>
</dbReference>
<evidence type="ECO:0000259" key="2">
    <source>
        <dbReference type="Pfam" id="PF00679"/>
    </source>
</evidence>
<dbReference type="SUPFAM" id="SSF54980">
    <property type="entry name" value="EF-G C-terminal domain-like"/>
    <property type="match status" value="1"/>
</dbReference>
<dbReference type="AlphaFoldDB" id="A0A5C3LTU2"/>
<dbReference type="Gene3D" id="2.40.50.250">
    <property type="entry name" value="bipa protein"/>
    <property type="match status" value="1"/>
</dbReference>
<evidence type="ECO:0000256" key="1">
    <source>
        <dbReference type="SAM" id="MobiDB-lite"/>
    </source>
</evidence>
<dbReference type="Pfam" id="PF00679">
    <property type="entry name" value="EFG_C"/>
    <property type="match status" value="1"/>
</dbReference>
<name>A0A5C3LTU2_9AGAR</name>
<sequence length="661" mass="74341">MATACEPPASPTPDNPILGSSDFFQQLVTGNFLDIPFKTCFCIRQYDNSDIAEVISDVQRYFVDNWPWKSTEECQSFLDADLEWATLLAYPDVLPECARQLSLYIVWAFLIDDTVDNWSQQDLKIFLKGCNRMLKEYDCQVEEVEEEPESQSIYLTIMRDVFNRMTVTEISDPGAPTPARDLCRGTCQWLLNTTNIAGRKGAMQSPSLETYLEFRVQDTGMRLSKEMIAWGCGRPIKQHLWEDSNLKLLDDLTSQHVALANDLCSYWRETEVAKQTDAGEVSKAIANAVAFVIQKRALDEKDAIQFLWNYLSNLETEILKVEEIIKATYPSEELNEAGVDVTLVHPEGWGEAGPQPLPTISIDPPTISIFIQANNTPMACRKARSSLPSSSASASTKKPRRMSLSRSSLVHGRSAFHLGVLLETLRYKSFELSPGSKLEPIEEVTVLVKEEYTGGVVQKLTIRKGEMISYDVDDTGEGWVKVFMDVPARGLIRYMANLSTTSSRAMNCTRKPLIQDGMGHPSRWLSASRQSTQWLLSKPEEHSSSTRKHKFCLPFPFRFSPLLAYRFALPPLLTAYLGMVVGESSKSQDIYIDPCVKKQLMNVCAAGVDEKLMLASPKVMTLEETLAYMGDDELIEITTSSVCLRKAELDANRRIRSKGKK</sequence>
<organism evidence="4 5">
    <name type="scientific">Crucibulum laeve</name>
    <dbReference type="NCBI Taxonomy" id="68775"/>
    <lineage>
        <taxon>Eukaryota</taxon>
        <taxon>Fungi</taxon>
        <taxon>Dikarya</taxon>
        <taxon>Basidiomycota</taxon>
        <taxon>Agaricomycotina</taxon>
        <taxon>Agaricomycetes</taxon>
        <taxon>Agaricomycetidae</taxon>
        <taxon>Agaricales</taxon>
        <taxon>Agaricineae</taxon>
        <taxon>Nidulariaceae</taxon>
        <taxon>Crucibulum</taxon>
    </lineage>
</organism>
<dbReference type="Gene3D" id="3.30.70.240">
    <property type="match status" value="1"/>
</dbReference>
<dbReference type="Pfam" id="PF19086">
    <property type="entry name" value="Terpene_syn_C_2"/>
    <property type="match status" value="1"/>
</dbReference>
<feature type="domain" description="Elongation factor EFG" evidence="2">
    <location>
        <begin position="438"/>
        <end position="503"/>
    </location>
</feature>
<feature type="region of interest" description="Disordered" evidence="1">
    <location>
        <begin position="383"/>
        <end position="405"/>
    </location>
</feature>
<dbReference type="Pfam" id="PF21018">
    <property type="entry name" value="BipA_C"/>
    <property type="match status" value="1"/>
</dbReference>
<accession>A0A5C3LTU2</accession>
<protein>
    <submittedName>
        <fullName evidence="4">Isoprenoid synthase domain-containing protein</fullName>
    </submittedName>
</protein>
<dbReference type="Gene3D" id="1.10.600.10">
    <property type="entry name" value="Farnesyl Diphosphate Synthase"/>
    <property type="match status" value="1"/>
</dbReference>
<reference evidence="4 5" key="1">
    <citation type="journal article" date="2019" name="Nat. Ecol. Evol.">
        <title>Megaphylogeny resolves global patterns of mushroom evolution.</title>
        <authorList>
            <person name="Varga T."/>
            <person name="Krizsan K."/>
            <person name="Foldi C."/>
            <person name="Dima B."/>
            <person name="Sanchez-Garcia M."/>
            <person name="Sanchez-Ramirez S."/>
            <person name="Szollosi G.J."/>
            <person name="Szarkandi J.G."/>
            <person name="Papp V."/>
            <person name="Albert L."/>
            <person name="Andreopoulos W."/>
            <person name="Angelini C."/>
            <person name="Antonin V."/>
            <person name="Barry K.W."/>
            <person name="Bougher N.L."/>
            <person name="Buchanan P."/>
            <person name="Buyck B."/>
            <person name="Bense V."/>
            <person name="Catcheside P."/>
            <person name="Chovatia M."/>
            <person name="Cooper J."/>
            <person name="Damon W."/>
            <person name="Desjardin D."/>
            <person name="Finy P."/>
            <person name="Geml J."/>
            <person name="Haridas S."/>
            <person name="Hughes K."/>
            <person name="Justo A."/>
            <person name="Karasinski D."/>
            <person name="Kautmanova I."/>
            <person name="Kiss B."/>
            <person name="Kocsube S."/>
            <person name="Kotiranta H."/>
            <person name="LaButti K.M."/>
            <person name="Lechner B.E."/>
            <person name="Liimatainen K."/>
            <person name="Lipzen A."/>
            <person name="Lukacs Z."/>
            <person name="Mihaltcheva S."/>
            <person name="Morgado L.N."/>
            <person name="Niskanen T."/>
            <person name="Noordeloos M.E."/>
            <person name="Ohm R.A."/>
            <person name="Ortiz-Santana B."/>
            <person name="Ovrebo C."/>
            <person name="Racz N."/>
            <person name="Riley R."/>
            <person name="Savchenko A."/>
            <person name="Shiryaev A."/>
            <person name="Soop K."/>
            <person name="Spirin V."/>
            <person name="Szebenyi C."/>
            <person name="Tomsovsky M."/>
            <person name="Tulloss R.E."/>
            <person name="Uehling J."/>
            <person name="Grigoriev I.V."/>
            <person name="Vagvolgyi C."/>
            <person name="Papp T."/>
            <person name="Martin F.M."/>
            <person name="Miettinen O."/>
            <person name="Hibbett D.S."/>
            <person name="Nagy L.G."/>
        </authorList>
    </citation>
    <scope>NUCLEOTIDE SEQUENCE [LARGE SCALE GENOMIC DNA]</scope>
    <source>
        <strain evidence="4 5">CBS 166.37</strain>
    </source>
</reference>
<keyword evidence="5" id="KW-1185">Reference proteome</keyword>